<gene>
    <name evidence="1" type="ORF">SAMN05421753_104215</name>
</gene>
<evidence type="ECO:0000313" key="1">
    <source>
        <dbReference type="EMBL" id="SFH98147.1"/>
    </source>
</evidence>
<dbReference type="OrthoDB" id="7839957at2"/>
<dbReference type="AlphaFoldDB" id="A0A1I3EGT2"/>
<name>A0A1I3EGT2_9PLAN</name>
<keyword evidence="2" id="KW-1185">Reference proteome</keyword>
<dbReference type="STRING" id="1576369.SAMN05421753_104215"/>
<proteinExistence type="predicted"/>
<accession>A0A1I3EGT2</accession>
<sequence>MRVMQAWTETIPMMQQTVLLTAIRGPDGVPKYGSVKMLLRWFRRCVLVSATDGKVLENPYDSNGGSFTGPSVGLIIDDQWEYLMDTHCDEYLRSLDGIPHHFQLHLLHAVEILGYKHPDERIKRWWHKLYVRLVNDMHLHPESESELDGRLGDSREGWLRRADPATVA</sequence>
<reference evidence="2" key="1">
    <citation type="submission" date="2016-10" db="EMBL/GenBank/DDBJ databases">
        <authorList>
            <person name="Varghese N."/>
            <person name="Submissions S."/>
        </authorList>
    </citation>
    <scope>NUCLEOTIDE SEQUENCE [LARGE SCALE GENOMIC DNA]</scope>
    <source>
        <strain evidence="2">DSM 26348</strain>
    </source>
</reference>
<protein>
    <submittedName>
        <fullName evidence="1">Uncharacterized protein</fullName>
    </submittedName>
</protein>
<organism evidence="1 2">
    <name type="scientific">Planctomicrobium piriforme</name>
    <dbReference type="NCBI Taxonomy" id="1576369"/>
    <lineage>
        <taxon>Bacteria</taxon>
        <taxon>Pseudomonadati</taxon>
        <taxon>Planctomycetota</taxon>
        <taxon>Planctomycetia</taxon>
        <taxon>Planctomycetales</taxon>
        <taxon>Planctomycetaceae</taxon>
        <taxon>Planctomicrobium</taxon>
    </lineage>
</organism>
<dbReference type="EMBL" id="FOQD01000004">
    <property type="protein sequence ID" value="SFH98147.1"/>
    <property type="molecule type" value="Genomic_DNA"/>
</dbReference>
<evidence type="ECO:0000313" key="2">
    <source>
        <dbReference type="Proteomes" id="UP000199518"/>
    </source>
</evidence>
<dbReference type="Proteomes" id="UP000199518">
    <property type="component" value="Unassembled WGS sequence"/>
</dbReference>